<evidence type="ECO:0000256" key="3">
    <source>
        <dbReference type="SAM" id="MobiDB-lite"/>
    </source>
</evidence>
<feature type="region of interest" description="Disordered" evidence="3">
    <location>
        <begin position="19"/>
        <end position="113"/>
    </location>
</feature>
<feature type="compositionally biased region" description="Polar residues" evidence="3">
    <location>
        <begin position="155"/>
        <end position="165"/>
    </location>
</feature>
<feature type="compositionally biased region" description="Polar residues" evidence="3">
    <location>
        <begin position="29"/>
        <end position="57"/>
    </location>
</feature>
<feature type="domain" description="G" evidence="4">
    <location>
        <begin position="622"/>
        <end position="698"/>
    </location>
</feature>
<evidence type="ECO:0000259" key="4">
    <source>
        <dbReference type="Pfam" id="PF01926"/>
    </source>
</evidence>
<dbReference type="CDD" id="cd00882">
    <property type="entry name" value="Ras_like_GTPase"/>
    <property type="match status" value="2"/>
</dbReference>
<feature type="compositionally biased region" description="Polar residues" evidence="3">
    <location>
        <begin position="92"/>
        <end position="113"/>
    </location>
</feature>
<accession>A0A8S2S574</accession>
<evidence type="ECO:0000313" key="5">
    <source>
        <dbReference type="EMBL" id="CAF1402944.1"/>
    </source>
</evidence>
<feature type="region of interest" description="Disordered" evidence="3">
    <location>
        <begin position="228"/>
        <end position="259"/>
    </location>
</feature>
<evidence type="ECO:0000313" key="7">
    <source>
        <dbReference type="Proteomes" id="UP000682733"/>
    </source>
</evidence>
<dbReference type="GO" id="GO:0032543">
    <property type="term" value="P:mitochondrial translation"/>
    <property type="evidence" value="ECO:0007669"/>
    <property type="project" value="TreeGrafter"/>
</dbReference>
<dbReference type="SUPFAM" id="SSF52540">
    <property type="entry name" value="P-loop containing nucleoside triphosphate hydrolases"/>
    <property type="match status" value="2"/>
</dbReference>
<feature type="compositionally biased region" description="Basic and acidic residues" evidence="3">
    <location>
        <begin position="78"/>
        <end position="91"/>
    </location>
</feature>
<dbReference type="AlphaFoldDB" id="A0A8S2S574"/>
<feature type="domain" description="G" evidence="4">
    <location>
        <begin position="369"/>
        <end position="463"/>
    </location>
</feature>
<evidence type="ECO:0000256" key="2">
    <source>
        <dbReference type="ARBA" id="ARBA00023134"/>
    </source>
</evidence>
<name>A0A8S2S574_9BILA</name>
<gene>
    <name evidence="5" type="ORF">OVA965_LOCUS33107</name>
    <name evidence="6" type="ORF">TMI583_LOCUS33986</name>
</gene>
<dbReference type="EMBL" id="CAJNOK010026436">
    <property type="protein sequence ID" value="CAF1402944.1"/>
    <property type="molecule type" value="Genomic_DNA"/>
</dbReference>
<keyword evidence="2" id="KW-0342">GTP-binding</keyword>
<sequence>QYKTITSWFTRKVLSELASTSDNKEQVEKQQSSTEEIQSIASNPETNDEQQLNTTMDETPHVQSEEDFDAVGVDNNEESSHDQEFLYEVEKQQSSTEDIQSIASNPETNDEQQLNTTMDETAHVQSEEGFGAAAVDNNEESTHDQESTEVEVPHDSSSISAPQTVDKSKKKCSEIKTDDDFLNKVDTSTPEFTHPLAASSLITDENDLVHDGSSHHEMLELSRLPRLNDKVPSEPTTSNPELEIRRQSIGNDSQTENNSYEGRMHLSNSFAGTSTQPHFTSKDDDFHLASLQHYSPASTNTNNTLSSLTFVPPKTSTINEAKPTASISLPPAKRKEDWIAFSNHMTDVLQSSYYNVEIDHVKKAMEYNILIMGSPRIGKSTLINALTGITDPRELAETSAGLNACTSEAKRYQLKTNLPQDQQTKIFFWDTVGIEAWTQQEGKHAMFHFIRNIQPICVIFCAAPGCFANLAQVKETLDMCQKHDIFCAAVLTNMWSGNNNARKTAMADLEGLFVDSGRRQECKFAINDPREPYHSVTTFGNLALCTMVNSEPFESDFSGIFPVRGVDELIHCIMQSLSDDKLLGWCQAVLNNRSFWDKVRHRVGDINFGVRMTERKIVTSNVILCGAPRVGKSTLINAICQKYLAETSAGLGSCTQGIRGYKTISSEENTSSNIQHETIFWDTPGFESWEENFVRGTFTTLLDQTNPLCMIYCASPGSYADMVQVEWFVHECIKRTIFVALVCTNMWKDKKLRLALYREFLSLLEKTKLPNDVRREANDVIYFVVSEVSKKTTLKPKKDNSRPGWLRGWF</sequence>
<dbReference type="GO" id="GO:0003924">
    <property type="term" value="F:GTPase activity"/>
    <property type="evidence" value="ECO:0007669"/>
    <property type="project" value="TreeGrafter"/>
</dbReference>
<feature type="non-terminal residue" evidence="6">
    <location>
        <position position="1"/>
    </location>
</feature>
<feature type="compositionally biased region" description="Basic and acidic residues" evidence="3">
    <location>
        <begin position="140"/>
        <end position="154"/>
    </location>
</feature>
<feature type="compositionally biased region" description="Polar residues" evidence="3">
    <location>
        <begin position="248"/>
        <end position="259"/>
    </location>
</feature>
<dbReference type="PANTHER" id="PTHR45782">
    <property type="entry name" value="MITOCHONDRIAL RIBOSOME-ASSOCIATED GTPASE 1"/>
    <property type="match status" value="1"/>
</dbReference>
<dbReference type="GO" id="GO:0005739">
    <property type="term" value="C:mitochondrion"/>
    <property type="evidence" value="ECO:0007669"/>
    <property type="project" value="TreeGrafter"/>
</dbReference>
<keyword evidence="1" id="KW-0547">Nucleotide-binding</keyword>
<evidence type="ECO:0000256" key="1">
    <source>
        <dbReference type="ARBA" id="ARBA00022741"/>
    </source>
</evidence>
<dbReference type="InterPro" id="IPR006073">
    <property type="entry name" value="GTP-bd"/>
</dbReference>
<dbReference type="PANTHER" id="PTHR45782:SF4">
    <property type="entry name" value="MITOCHONDRIAL RIBOSOME-ASSOCIATED GTPASE 1"/>
    <property type="match status" value="1"/>
</dbReference>
<proteinExistence type="predicted"/>
<reference evidence="6" key="1">
    <citation type="submission" date="2021-02" db="EMBL/GenBank/DDBJ databases">
        <authorList>
            <person name="Nowell W R."/>
        </authorList>
    </citation>
    <scope>NUCLEOTIDE SEQUENCE</scope>
</reference>
<dbReference type="Proteomes" id="UP000682733">
    <property type="component" value="Unassembled WGS sequence"/>
</dbReference>
<evidence type="ECO:0000313" key="6">
    <source>
        <dbReference type="EMBL" id="CAF4209622.1"/>
    </source>
</evidence>
<dbReference type="InterPro" id="IPR027417">
    <property type="entry name" value="P-loop_NTPase"/>
</dbReference>
<protein>
    <recommendedName>
        <fullName evidence="4">G domain-containing protein</fullName>
    </recommendedName>
</protein>
<dbReference type="Proteomes" id="UP000677228">
    <property type="component" value="Unassembled WGS sequence"/>
</dbReference>
<dbReference type="GO" id="GO:0005525">
    <property type="term" value="F:GTP binding"/>
    <property type="evidence" value="ECO:0007669"/>
    <property type="project" value="UniProtKB-KW"/>
</dbReference>
<dbReference type="Pfam" id="PF01926">
    <property type="entry name" value="MMR_HSR1"/>
    <property type="match status" value="2"/>
</dbReference>
<feature type="region of interest" description="Disordered" evidence="3">
    <location>
        <begin position="127"/>
        <end position="174"/>
    </location>
</feature>
<organism evidence="6 7">
    <name type="scientific">Didymodactylos carnosus</name>
    <dbReference type="NCBI Taxonomy" id="1234261"/>
    <lineage>
        <taxon>Eukaryota</taxon>
        <taxon>Metazoa</taxon>
        <taxon>Spiralia</taxon>
        <taxon>Gnathifera</taxon>
        <taxon>Rotifera</taxon>
        <taxon>Eurotatoria</taxon>
        <taxon>Bdelloidea</taxon>
        <taxon>Philodinida</taxon>
        <taxon>Philodinidae</taxon>
        <taxon>Didymodactylos</taxon>
    </lineage>
</organism>
<comment type="caution">
    <text evidence="6">The sequence shown here is derived from an EMBL/GenBank/DDBJ whole genome shotgun (WGS) entry which is preliminary data.</text>
</comment>
<dbReference type="EMBL" id="CAJOBA010048166">
    <property type="protein sequence ID" value="CAF4209622.1"/>
    <property type="molecule type" value="Genomic_DNA"/>
</dbReference>
<dbReference type="Gene3D" id="3.40.50.300">
    <property type="entry name" value="P-loop containing nucleotide triphosphate hydrolases"/>
    <property type="match status" value="2"/>
</dbReference>